<dbReference type="PANTHER" id="PTHR31088">
    <property type="entry name" value="MEMBRANE-ASSOCIATED PROTEIN VIPP1, CHLOROPLASTIC"/>
    <property type="match status" value="1"/>
</dbReference>
<reference evidence="2 3" key="1">
    <citation type="journal article" date="2017" name="Mol. Biol. Evol.">
        <title>The 4-celled Tetrabaena socialis nuclear genome reveals the essential components for genetic control of cell number at the origin of multicellularity in the volvocine lineage.</title>
        <authorList>
            <person name="Featherston J."/>
            <person name="Arakaki Y."/>
            <person name="Hanschen E.R."/>
            <person name="Ferris P.J."/>
            <person name="Michod R.E."/>
            <person name="Olson B.J.S.C."/>
            <person name="Nozaki H."/>
            <person name="Durand P.M."/>
        </authorList>
    </citation>
    <scope>NUCLEOTIDE SEQUENCE [LARGE SCALE GENOMIC DNA]</scope>
    <source>
        <strain evidence="2 3">NIES-571</strain>
    </source>
</reference>
<evidence type="ECO:0000313" key="3">
    <source>
        <dbReference type="Proteomes" id="UP000236333"/>
    </source>
</evidence>
<evidence type="ECO:0000256" key="1">
    <source>
        <dbReference type="ARBA" id="ARBA00043985"/>
    </source>
</evidence>
<comment type="caution">
    <text evidence="2">The sequence shown here is derived from an EMBL/GenBank/DDBJ whole genome shotgun (WGS) entry which is preliminary data.</text>
</comment>
<evidence type="ECO:0000313" key="2">
    <source>
        <dbReference type="EMBL" id="PNH01708.1"/>
    </source>
</evidence>
<keyword evidence="3" id="KW-1185">Reference proteome</keyword>
<organism evidence="2 3">
    <name type="scientific">Tetrabaena socialis</name>
    <dbReference type="NCBI Taxonomy" id="47790"/>
    <lineage>
        <taxon>Eukaryota</taxon>
        <taxon>Viridiplantae</taxon>
        <taxon>Chlorophyta</taxon>
        <taxon>core chlorophytes</taxon>
        <taxon>Chlorophyceae</taxon>
        <taxon>CS clade</taxon>
        <taxon>Chlamydomonadales</taxon>
        <taxon>Tetrabaenaceae</taxon>
        <taxon>Tetrabaena</taxon>
    </lineage>
</organism>
<accession>A0A2J7ZN76</accession>
<dbReference type="Proteomes" id="UP000236333">
    <property type="component" value="Unassembled WGS sequence"/>
</dbReference>
<gene>
    <name evidence="2" type="ORF">TSOC_012386</name>
</gene>
<dbReference type="Pfam" id="PF04012">
    <property type="entry name" value="PspA_IM30"/>
    <property type="match status" value="1"/>
</dbReference>
<protein>
    <submittedName>
        <fullName evidence="2">Membrane-associated protein, chloroplastic</fullName>
    </submittedName>
</protein>
<dbReference type="PANTHER" id="PTHR31088:SF6">
    <property type="entry name" value="PHAGE SHOCK PROTEIN A"/>
    <property type="match status" value="1"/>
</dbReference>
<proteinExistence type="inferred from homology"/>
<dbReference type="InterPro" id="IPR007157">
    <property type="entry name" value="PspA_VIPP1"/>
</dbReference>
<comment type="similarity">
    <text evidence="1">Belongs to the PspA/Vipp/IM30 family.</text>
</comment>
<name>A0A2J7ZN76_9CHLO</name>
<dbReference type="AlphaFoldDB" id="A0A2J7ZN76"/>
<dbReference type="OrthoDB" id="434485at2759"/>
<dbReference type="EMBL" id="PGGS01000812">
    <property type="protein sequence ID" value="PNH01708.1"/>
    <property type="molecule type" value="Genomic_DNA"/>
</dbReference>
<sequence>MAGSTPEVCFATARGEAQHIMQLKSTASRLGPSLSRKRGVARPAVVAARRQGRKAVVVQANLFSRVTRIVNSWATNVVSSAEDPEKLLDTVVEEMQNDLIKMRQAAATILAQQKQIEAKYKQSQLTAVRLDDELAALKRGMLAPPSAPAVLPEGRPLKDALDLELEALRRKARAE</sequence>